<feature type="region of interest" description="Disordered" evidence="1">
    <location>
        <begin position="1549"/>
        <end position="1568"/>
    </location>
</feature>
<reference evidence="2" key="1">
    <citation type="journal article" date="2017" name="Nat. Commun.">
        <title>Complete fusion of a transposon and herpesvirus created the Teratorn mobile element in medaka fish.</title>
        <authorList>
            <person name="Inoue Y."/>
            <person name="Saga T."/>
            <person name="Aikawa T."/>
            <person name="Kumagai M."/>
            <person name="Shimada A."/>
            <person name="Kawaguchi Y."/>
            <person name="Naruse K."/>
            <person name="Morishita S."/>
            <person name="Koga A."/>
            <person name="Takeda H."/>
        </authorList>
    </citation>
    <scope>NUCLEOTIDE SEQUENCE</scope>
</reference>
<dbReference type="EMBL" id="LC199500">
    <property type="protein sequence ID" value="BBA49238.1"/>
    <property type="molecule type" value="Genomic_DNA"/>
</dbReference>
<feature type="compositionally biased region" description="Acidic residues" evidence="1">
    <location>
        <begin position="1663"/>
        <end position="1697"/>
    </location>
</feature>
<protein>
    <submittedName>
        <fullName evidence="2">Uncharacterized protein</fullName>
    </submittedName>
</protein>
<evidence type="ECO:0000256" key="1">
    <source>
        <dbReference type="SAM" id="MobiDB-lite"/>
    </source>
</evidence>
<evidence type="ECO:0000313" key="2">
    <source>
        <dbReference type="EMBL" id="BBA49238.1"/>
    </source>
</evidence>
<feature type="region of interest" description="Disordered" evidence="1">
    <location>
        <begin position="1648"/>
        <end position="1705"/>
    </location>
</feature>
<feature type="compositionally biased region" description="Basic and acidic residues" evidence="1">
    <location>
        <begin position="356"/>
        <end position="371"/>
    </location>
</feature>
<feature type="region of interest" description="Disordered" evidence="1">
    <location>
        <begin position="1217"/>
        <end position="1237"/>
    </location>
</feature>
<feature type="compositionally biased region" description="Basic and acidic residues" evidence="1">
    <location>
        <begin position="1218"/>
        <end position="1227"/>
    </location>
</feature>
<gene>
    <name evidence="2" type="primary">ORF82</name>
</gene>
<feature type="region of interest" description="Disordered" evidence="1">
    <location>
        <begin position="592"/>
        <end position="613"/>
    </location>
</feature>
<accession>A0A286P9X7</accession>
<feature type="compositionally biased region" description="Basic and acidic residues" evidence="1">
    <location>
        <begin position="599"/>
        <end position="608"/>
    </location>
</feature>
<feature type="region of interest" description="Disordered" evidence="1">
    <location>
        <begin position="333"/>
        <end position="383"/>
    </location>
</feature>
<name>A0A286P9X7_ORYLA</name>
<proteinExistence type="predicted"/>
<sequence>MCDKYIRYVYACLRAGKAELSEDELAYLFGTRGRNLRARLHPQWLEGYRSRCRDAYERERRRRLRPSPLSISNASSLYAARLGDGALITADEDGRLLSIQRFAEPRPPRRLRPADSAFAVFRETLSVFSDVAFRALAGGGAEPALVISKRSEIESGGSSHWWPETSVGYEVEERDVSGAEVVPGIIYASDGLSLYQVVSSWKARVCLVFSPDCREEVVRTLCALALGDCGLGTRFALRCVLPGEGDRAFDLRELEPKDPWFPGPALGPGASGRQGFLRELDGTAESRHGAFSGLAALREVISTPLAFSVLAENDHVAVLRHLLRDALVIVPKSSPNARRGTGRQDIAGVSRGGKTTARETREAESKSESRLRTRTAAEGPSGRLTEWFPSGHSVLEIETGAPGAPRLLISSPKVVRGNSRSPSASRTPTLRVYRTPRYSGVMPQGFRSEAYLFDRAVCLIPGGMDVIAPPQLDGASCAAVLYALEVFAKLAGPDVPTSLWFSGPLEWTEARALVLSYLRMENAGFERGSRESSIRFEASDCSILSKLRQIVSEHVPGTCPRLASLGPSESPERPMHEDLDGDLALLRGTPSRAPLSDARGIKEADPPARVDSPSICERTTGHIVLFGRGLGPSSRFKWVTIGIRTLGPADLNILRVCGVFHSRRGRHRALLKIPDTQGVRPGSRASGGARCTRLTEDLREIAASSTIPPPDCYFQLNYAPETGRERIWSRSGHELERFPLTADAASSLERAVRSDQARGYEERRLSRIFRSSRRTAGRCELELAVDEPFARGPCGGEPPHTRSWLRSPAADRQCHSAIGDGEFFPTVEVARAEKESSGSVSEDALSHPLREYNLNLAANARPKRFALDRADRCPGECGSAYEACLDEAVMLGHCARVLATRGAEKDFDVSACLTRFYRAVHPCVPEMSRGDVMLDYEFVLHGQGLLPPAHALLGHLAESCRLTCHPACKLFTLSRHRGASAWTRGTDAEVRHSRSLRVNTIGAFLCSRDHRLAPLLARCCEPRPLSASELCPGSELLPRGDEEDLLLRAYSETLGPALVFERVETFPGRVSTSLGDWSFLRLASEGASRPESTASARRPGMSVIDGHTVAFASESPLFYLRGKGPLVQRLESVAVVAENCSLFRTDALTNEDPAWPAPEPLEARARIKCLDKASAIDKMFMRRGRRDPLEGYATSESSWERLKDALWTFAKVPAETSRPSDWERDYPVSRSSRSAGPEGAGVEIVRWLCGAPPEEFTHHGRPGEGLGRVEMADGHARALNPREWRGFDVLRSRVLTCPSERRWTRGLCVVTNRGTSRFQRESRMPISSLIEIAEPGRWYAKPVPEDDGREPEADGEEELESWSFRAEVSSAGEFADSLARAMLSGNTHAELEIRCSRRGLYGYLQRAVAWFAGATGPFRSRAVTVYTPEADSQTFACRWTHALPRDLDVLRSRRTGYLVSRPDGPREDDAIALLVERSKGVIPVRHSGNLVLHSEPRTLRAAAIRGDPGLHVLVSAPEDAEPSEEQQETLRMRNKDSLMAFCEMNGVPGGIRGPETWKDPSPWSKRQPGSFCSKVAELKFRWESGTEAPLEAPARGPCEWLPRLRSSPPRWQRSPDGRLVLKRDRFWHSVDTKASLVEMRRRAASLTLNAEAGNAQVQTERAENDEDERVEEEEDEEEEEEDQDLEGVAVDEGEEGDPAVPTPAPLRVKCDFRERGLSSILTLNSRLEIELVPDVPAVEGHVFFAPAPNPAWKRHFDLTERGKLVRYYRPCSFSPLTYHVHTVLTFGCGLRPVFEHGSADPAGDKILDLVLCALALGNVLSTDAPPGRFGVTLVVRGGRGEMLKRARELSRCVIVTKAGAYEFEELPKRLDRELAASPSSSSYGARPVYGEPRRFLSESGAATFAQLTTLWPQAGLRSDVKHPSCSGDPRWIGLMVCLAEWQGHRLVANALVPGALEALMAPEMKREP</sequence>
<organism evidence="2">
    <name type="scientific">Oryzias latipes</name>
    <name type="common">Japanese rice fish</name>
    <name type="synonym">Japanese killifish</name>
    <dbReference type="NCBI Taxonomy" id="8090"/>
    <lineage>
        <taxon>Eukaryota</taxon>
        <taxon>Metazoa</taxon>
        <taxon>Chordata</taxon>
        <taxon>Craniata</taxon>
        <taxon>Vertebrata</taxon>
        <taxon>Euteleostomi</taxon>
        <taxon>Actinopterygii</taxon>
        <taxon>Neopterygii</taxon>
        <taxon>Teleostei</taxon>
        <taxon>Neoteleostei</taxon>
        <taxon>Acanthomorphata</taxon>
        <taxon>Ovalentaria</taxon>
        <taxon>Atherinomorphae</taxon>
        <taxon>Beloniformes</taxon>
        <taxon>Adrianichthyidae</taxon>
        <taxon>Oryziinae</taxon>
        <taxon>Oryzias</taxon>
    </lineage>
</organism>